<dbReference type="GO" id="GO:0044781">
    <property type="term" value="P:bacterial-type flagellum organization"/>
    <property type="evidence" value="ECO:0007669"/>
    <property type="project" value="UniProtKB-KW"/>
</dbReference>
<feature type="compositionally biased region" description="Acidic residues" evidence="9">
    <location>
        <begin position="286"/>
        <end position="296"/>
    </location>
</feature>
<dbReference type="SUPFAM" id="SSF160527">
    <property type="entry name" value="V-type ATPase subunit E-like"/>
    <property type="match status" value="1"/>
</dbReference>
<dbReference type="Pfam" id="PF02108">
    <property type="entry name" value="FliH"/>
    <property type="match status" value="1"/>
</dbReference>
<reference evidence="11 12" key="1">
    <citation type="submission" date="2019-02" db="EMBL/GenBank/DDBJ databases">
        <title>Deep-cultivation of Planctomycetes and their phenomic and genomic characterization uncovers novel biology.</title>
        <authorList>
            <person name="Wiegand S."/>
            <person name="Jogler M."/>
            <person name="Boedeker C."/>
            <person name="Pinto D."/>
            <person name="Vollmers J."/>
            <person name="Rivas-Marin E."/>
            <person name="Kohn T."/>
            <person name="Peeters S.H."/>
            <person name="Heuer A."/>
            <person name="Rast P."/>
            <person name="Oberbeckmann S."/>
            <person name="Bunk B."/>
            <person name="Jeske O."/>
            <person name="Meyerdierks A."/>
            <person name="Storesund J.E."/>
            <person name="Kallscheuer N."/>
            <person name="Luecker S."/>
            <person name="Lage O.M."/>
            <person name="Pohl T."/>
            <person name="Merkel B.J."/>
            <person name="Hornburger P."/>
            <person name="Mueller R.-W."/>
            <person name="Bruemmer F."/>
            <person name="Labrenz M."/>
            <person name="Spormann A.M."/>
            <person name="Op den Camp H."/>
            <person name="Overmann J."/>
            <person name="Amann R."/>
            <person name="Jetten M.S.M."/>
            <person name="Mascher T."/>
            <person name="Medema M.H."/>
            <person name="Devos D.P."/>
            <person name="Kaster A.-K."/>
            <person name="Ovreas L."/>
            <person name="Rohde M."/>
            <person name="Galperin M.Y."/>
            <person name="Jogler C."/>
        </authorList>
    </citation>
    <scope>NUCLEOTIDE SEQUENCE [LARGE SCALE GENOMIC DNA]</scope>
    <source>
        <strain evidence="11 12">Pan216</strain>
    </source>
</reference>
<keyword evidence="5" id="KW-1005">Bacterial flagellum biogenesis</keyword>
<accession>A0A518BCJ5</accession>
<dbReference type="PANTHER" id="PTHR34982:SF1">
    <property type="entry name" value="FLAGELLAR ASSEMBLY PROTEIN FLIH"/>
    <property type="match status" value="1"/>
</dbReference>
<evidence type="ECO:0000256" key="9">
    <source>
        <dbReference type="SAM" id="MobiDB-lite"/>
    </source>
</evidence>
<keyword evidence="6" id="KW-0653">Protein transport</keyword>
<comment type="similarity">
    <text evidence="2">Belongs to the FliH family.</text>
</comment>
<evidence type="ECO:0000256" key="1">
    <source>
        <dbReference type="ARBA" id="ARBA00003041"/>
    </source>
</evidence>
<dbReference type="KEGG" id="knv:Pan216_55140"/>
<sequence>MEQRSVAPSRRGSPESLGAIGGTMSGQPRVIKAGQLPNVRAAQFNTVDTLEELQRQLDQARAQVEAYKKDAHAEIQKLYDRVNKEAWDKGYKDGFEKGSDEARQKGEAEHQSKVESDVNERLETTTQSLRQAIDQFAAERGKVHKAWLGEWEQTALRFVTEMARKVVRRELQDPSGIARQALAEAIRSIGSGSQVVIHLSPRDAETLDMSSEDFRLLNRGIDKVRIVTDPRMTPGGCLVQTEYGEIDATIETQLRRIEEELLGNPEDDDESAEEEAVPPTESAESSSEEPEQEEDPIVVTNHETSASDVGPSGQDEEPSPPEERTGVSTEELEEALRRRPNSQDDQPPILT</sequence>
<gene>
    <name evidence="11" type="ORF">Pan216_55140</name>
</gene>
<feature type="domain" description="Flagellar assembly protein FliH/Type III secretion system HrpE" evidence="10">
    <location>
        <begin position="126"/>
        <end position="257"/>
    </location>
</feature>
<dbReference type="AlphaFoldDB" id="A0A518BCJ5"/>
<evidence type="ECO:0000259" key="10">
    <source>
        <dbReference type="Pfam" id="PF02108"/>
    </source>
</evidence>
<keyword evidence="11" id="KW-0969">Cilium</keyword>
<keyword evidence="11" id="KW-0282">Flagellum</keyword>
<evidence type="ECO:0000256" key="2">
    <source>
        <dbReference type="ARBA" id="ARBA00006602"/>
    </source>
</evidence>
<comment type="function">
    <text evidence="1">Needed for flagellar regrowth and assembly.</text>
</comment>
<dbReference type="OrthoDB" id="9152601at2"/>
<evidence type="ECO:0000256" key="3">
    <source>
        <dbReference type="ARBA" id="ARBA00016507"/>
    </source>
</evidence>
<keyword evidence="7" id="KW-1006">Bacterial flagellum protein export</keyword>
<feature type="region of interest" description="Disordered" evidence="9">
    <location>
        <begin position="94"/>
        <end position="123"/>
    </location>
</feature>
<evidence type="ECO:0000256" key="6">
    <source>
        <dbReference type="ARBA" id="ARBA00022927"/>
    </source>
</evidence>
<organism evidence="11 12">
    <name type="scientific">Kolteria novifilia</name>
    <dbReference type="NCBI Taxonomy" id="2527975"/>
    <lineage>
        <taxon>Bacteria</taxon>
        <taxon>Pseudomonadati</taxon>
        <taxon>Planctomycetota</taxon>
        <taxon>Planctomycetia</taxon>
        <taxon>Kolteriales</taxon>
        <taxon>Kolteriaceae</taxon>
        <taxon>Kolteria</taxon>
    </lineage>
</organism>
<evidence type="ECO:0000256" key="8">
    <source>
        <dbReference type="SAM" id="Coils"/>
    </source>
</evidence>
<dbReference type="EMBL" id="CP036279">
    <property type="protein sequence ID" value="QDU64623.1"/>
    <property type="molecule type" value="Genomic_DNA"/>
</dbReference>
<keyword evidence="4" id="KW-0813">Transport</keyword>
<proteinExistence type="inferred from homology"/>
<feature type="region of interest" description="Disordered" evidence="9">
    <location>
        <begin position="262"/>
        <end position="351"/>
    </location>
</feature>
<dbReference type="PANTHER" id="PTHR34982">
    <property type="entry name" value="YOP PROTEINS TRANSLOCATION PROTEIN L"/>
    <property type="match status" value="1"/>
</dbReference>
<feature type="region of interest" description="Disordered" evidence="9">
    <location>
        <begin position="1"/>
        <end position="28"/>
    </location>
</feature>
<protein>
    <recommendedName>
        <fullName evidence="3">Flagellar assembly protein FliH</fullName>
    </recommendedName>
</protein>
<keyword evidence="11" id="KW-0966">Cell projection</keyword>
<keyword evidence="8" id="KW-0175">Coiled coil</keyword>
<evidence type="ECO:0000256" key="4">
    <source>
        <dbReference type="ARBA" id="ARBA00022448"/>
    </source>
</evidence>
<name>A0A518BCJ5_9BACT</name>
<keyword evidence="12" id="KW-1185">Reference proteome</keyword>
<feature type="coiled-coil region" evidence="8">
    <location>
        <begin position="43"/>
        <end position="77"/>
    </location>
</feature>
<evidence type="ECO:0000256" key="7">
    <source>
        <dbReference type="ARBA" id="ARBA00023225"/>
    </source>
</evidence>
<evidence type="ECO:0000256" key="5">
    <source>
        <dbReference type="ARBA" id="ARBA00022795"/>
    </source>
</evidence>
<feature type="compositionally biased region" description="Acidic residues" evidence="9">
    <location>
        <begin position="265"/>
        <end position="276"/>
    </location>
</feature>
<dbReference type="GO" id="GO:0015031">
    <property type="term" value="P:protein transport"/>
    <property type="evidence" value="ECO:0007669"/>
    <property type="project" value="UniProtKB-KW"/>
</dbReference>
<evidence type="ECO:0000313" key="12">
    <source>
        <dbReference type="Proteomes" id="UP000317093"/>
    </source>
</evidence>
<dbReference type="Proteomes" id="UP000317093">
    <property type="component" value="Chromosome"/>
</dbReference>
<dbReference type="InterPro" id="IPR051472">
    <property type="entry name" value="T3SS_Stator/FliH"/>
</dbReference>
<dbReference type="GO" id="GO:0005829">
    <property type="term" value="C:cytosol"/>
    <property type="evidence" value="ECO:0007669"/>
    <property type="project" value="TreeGrafter"/>
</dbReference>
<dbReference type="InterPro" id="IPR018035">
    <property type="entry name" value="Flagellar_FliH/T3SS_HrpE"/>
</dbReference>
<evidence type="ECO:0000313" key="11">
    <source>
        <dbReference type="EMBL" id="QDU64623.1"/>
    </source>
</evidence>